<dbReference type="Gene3D" id="3.40.630.30">
    <property type="match status" value="1"/>
</dbReference>
<reference evidence="2" key="1">
    <citation type="submission" date="2023-08" db="EMBL/GenBank/DDBJ databases">
        <title>Emergence of clinically-relevant ST2 carbapenem-resistant Acinetobacter baumannii strains in hospital sewages in Zhejiang, East of China.</title>
        <authorList>
            <person name="Kaichao C."/>
            <person name="Zhang R."/>
        </authorList>
    </citation>
    <scope>NUCLEOTIDE SEQUENCE</scope>
    <source>
        <strain evidence="2">M-RB-37</strain>
    </source>
</reference>
<organism evidence="2 3">
    <name type="scientific">Acinetobacter rudis</name>
    <dbReference type="NCBI Taxonomy" id="632955"/>
    <lineage>
        <taxon>Bacteria</taxon>
        <taxon>Pseudomonadati</taxon>
        <taxon>Pseudomonadota</taxon>
        <taxon>Gammaproteobacteria</taxon>
        <taxon>Moraxellales</taxon>
        <taxon>Moraxellaceae</taxon>
        <taxon>Acinetobacter</taxon>
    </lineage>
</organism>
<dbReference type="CDD" id="cd04301">
    <property type="entry name" value="NAT_SF"/>
    <property type="match status" value="1"/>
</dbReference>
<gene>
    <name evidence="2" type="ORF">RFH47_03655</name>
</gene>
<accession>A0AAW8J6P1</accession>
<dbReference type="GO" id="GO:0016747">
    <property type="term" value="F:acyltransferase activity, transferring groups other than amino-acyl groups"/>
    <property type="evidence" value="ECO:0007669"/>
    <property type="project" value="InterPro"/>
</dbReference>
<feature type="domain" description="N-acetyltransferase" evidence="1">
    <location>
        <begin position="9"/>
        <end position="166"/>
    </location>
</feature>
<comment type="caution">
    <text evidence="2">The sequence shown here is derived from an EMBL/GenBank/DDBJ whole genome shotgun (WGS) entry which is preliminary data.</text>
</comment>
<dbReference type="AlphaFoldDB" id="A0AAW8J6P1"/>
<evidence type="ECO:0000259" key="1">
    <source>
        <dbReference type="PROSITE" id="PS51186"/>
    </source>
</evidence>
<dbReference type="RefSeq" id="WP_308973661.1">
    <property type="nucleotide sequence ID" value="NZ_JAVIDL010000004.1"/>
</dbReference>
<protein>
    <submittedName>
        <fullName evidence="2">GNAT family N-acetyltransferase</fullName>
    </submittedName>
</protein>
<dbReference type="SUPFAM" id="SSF55729">
    <property type="entry name" value="Acyl-CoA N-acyltransferases (Nat)"/>
    <property type="match status" value="1"/>
</dbReference>
<name>A0AAW8J6P1_9GAMM</name>
<dbReference type="PROSITE" id="PS51186">
    <property type="entry name" value="GNAT"/>
    <property type="match status" value="1"/>
</dbReference>
<dbReference type="InterPro" id="IPR016181">
    <property type="entry name" value="Acyl_CoA_acyltransferase"/>
</dbReference>
<dbReference type="Pfam" id="PF13302">
    <property type="entry name" value="Acetyltransf_3"/>
    <property type="match status" value="1"/>
</dbReference>
<dbReference type="Proteomes" id="UP001243844">
    <property type="component" value="Unassembled WGS sequence"/>
</dbReference>
<dbReference type="EMBL" id="JAVIDL010000004">
    <property type="protein sequence ID" value="MDQ8934829.1"/>
    <property type="molecule type" value="Genomic_DNA"/>
</dbReference>
<proteinExistence type="predicted"/>
<dbReference type="PANTHER" id="PTHR43792">
    <property type="entry name" value="GNAT FAMILY, PUTATIVE (AFU_ORTHOLOGUE AFUA_3G00765)-RELATED-RELATED"/>
    <property type="match status" value="1"/>
</dbReference>
<evidence type="ECO:0000313" key="2">
    <source>
        <dbReference type="EMBL" id="MDQ8934829.1"/>
    </source>
</evidence>
<dbReference type="PANTHER" id="PTHR43792:SF1">
    <property type="entry name" value="N-ACETYLTRANSFERASE DOMAIN-CONTAINING PROTEIN"/>
    <property type="match status" value="1"/>
</dbReference>
<sequence length="166" mass="19002">MTVFETKNLLLKPFAQENLNEAICLFQDKDFMAFSPNGTLNVEDATNRFYEIVGHYERYGFGKLAIILKNNNKIIGYCGFEICTLDGVDEAELGFRLIKSERGQGYVIEAATRLLEDMKSREFKKVIAFSEEQNEPAHNLLNKLGFVKTFASNFLNMDVIFFSKNL</sequence>
<dbReference type="InterPro" id="IPR000182">
    <property type="entry name" value="GNAT_dom"/>
</dbReference>
<evidence type="ECO:0000313" key="3">
    <source>
        <dbReference type="Proteomes" id="UP001243844"/>
    </source>
</evidence>
<dbReference type="InterPro" id="IPR051531">
    <property type="entry name" value="N-acetyltransferase"/>
</dbReference>